<evidence type="ECO:0000256" key="6">
    <source>
        <dbReference type="ARBA" id="ARBA00023034"/>
    </source>
</evidence>
<evidence type="ECO:0000313" key="14">
    <source>
        <dbReference type="Proteomes" id="UP000559256"/>
    </source>
</evidence>
<keyword evidence="5" id="KW-0653">Protein transport</keyword>
<evidence type="ECO:0000256" key="8">
    <source>
        <dbReference type="ARBA" id="ARBA00031344"/>
    </source>
</evidence>
<dbReference type="InterPro" id="IPR024603">
    <property type="entry name" value="COG_complex_COG2_C"/>
</dbReference>
<sequence length="902" mass="100845">MTSRPDGSSSSTDPFQLERLAEELDKREHSHSDARSSTDDDLNHELPTYTPLSHGNPYLSGDSFDVEEFLLSRSHTMSLQELRVELRDYLSTLKEELVKLINDDYEAFISLSTDLKGEGVRLNKLKYPLEGLKAEILLSKAELRALQEEIQEKLKKRAVVREEKALLQLLLKIAESVTRLESLLLIAPPNQDDVDSSEFERARIGSALTGADSGSDDRSHGNKAKHLNRVATEYTQLLYHASKARTENCVYVNEIQWRIDRIQSTLSSDLDYLFSSTLATLTGDTKVLEVERSKLIADLTECLRTYDMLGLWRDAEDILRREVLRNFVKKTVFPGALNAPHSPLLPHTPFQTSATPAFLSSTSALPPRTPYTPFSAFPVQQLSSPSSFGKANSPHANLLEQNDEPLAKLYVQILRFVERDLTRIMDIAERVSIKSAQISRGEKSVASPATYTASATQPTAHDQGFEILANVLWDELGRALMDDLGGIVFAAGRPNEFRKNHDLTQAFIRSLESLAPSGHAIETMRSHPVYIAFEKRWQLPVYFQMRWKEIVTKVEETLGPQVELCPKIEKNNFVTIQGSAAWIAISACWSAEIYMPELSHRFWRLTLQLLSRYRTWISNVTGSSNKAAASTMPGSDRVSATISRSSTPAPPSDSTTTENHAADDITLRQHAAVLVDIKVMQSSVLSLWNEEISMMLPDISEPLDEDEPRAEDALQNALLHFSPLTLPMSNGIVSILMRRCQDALLPVRSIPSQFRAMSNKRMPTEASPFVKTILRPVKTFFGIGNSGNGVGELLKDDSLESYSSQVFEGVSQKYLSFITSIKNQEESLKRLKRGKKNTFSLFGSSNAREDEGKDEQRIRTQLILDVEAFGKDAQSLGVDIESSDSYKALTELVSTVEAPEPT</sequence>
<evidence type="ECO:0000313" key="13">
    <source>
        <dbReference type="EMBL" id="KAF5370825.1"/>
    </source>
</evidence>
<evidence type="ECO:0000256" key="4">
    <source>
        <dbReference type="ARBA" id="ARBA00022448"/>
    </source>
</evidence>
<name>A0A8H5GTX2_9AGAR</name>
<evidence type="ECO:0000256" key="2">
    <source>
        <dbReference type="ARBA" id="ARBA00007603"/>
    </source>
</evidence>
<feature type="domain" description="COG complex component COG2 C-terminal" evidence="12">
    <location>
        <begin position="535"/>
        <end position="866"/>
    </location>
</feature>
<dbReference type="Proteomes" id="UP000559256">
    <property type="component" value="Unassembled WGS sequence"/>
</dbReference>
<feature type="region of interest" description="Disordered" evidence="10">
    <location>
        <begin position="1"/>
        <end position="54"/>
    </location>
</feature>
<comment type="subcellular location">
    <subcellularLocation>
        <location evidence="1">Golgi apparatus membrane</location>
        <topology evidence="1">Peripheral membrane protein</topology>
    </subcellularLocation>
</comment>
<evidence type="ECO:0000259" key="12">
    <source>
        <dbReference type="Pfam" id="PF12022"/>
    </source>
</evidence>
<organism evidence="13 14">
    <name type="scientific">Tetrapyrgos nigripes</name>
    <dbReference type="NCBI Taxonomy" id="182062"/>
    <lineage>
        <taxon>Eukaryota</taxon>
        <taxon>Fungi</taxon>
        <taxon>Dikarya</taxon>
        <taxon>Basidiomycota</taxon>
        <taxon>Agaricomycotina</taxon>
        <taxon>Agaricomycetes</taxon>
        <taxon>Agaricomycetidae</taxon>
        <taxon>Agaricales</taxon>
        <taxon>Marasmiineae</taxon>
        <taxon>Marasmiaceae</taxon>
        <taxon>Tetrapyrgos</taxon>
    </lineage>
</organism>
<dbReference type="InterPro" id="IPR009316">
    <property type="entry name" value="COG2"/>
</dbReference>
<evidence type="ECO:0000256" key="3">
    <source>
        <dbReference type="ARBA" id="ARBA00020977"/>
    </source>
</evidence>
<dbReference type="GO" id="GO:0017119">
    <property type="term" value="C:Golgi transport complex"/>
    <property type="evidence" value="ECO:0007669"/>
    <property type="project" value="TreeGrafter"/>
</dbReference>
<dbReference type="GO" id="GO:0000139">
    <property type="term" value="C:Golgi membrane"/>
    <property type="evidence" value="ECO:0007669"/>
    <property type="project" value="UniProtKB-SubCell"/>
</dbReference>
<evidence type="ECO:0000256" key="10">
    <source>
        <dbReference type="SAM" id="MobiDB-lite"/>
    </source>
</evidence>
<evidence type="ECO:0000256" key="5">
    <source>
        <dbReference type="ARBA" id="ARBA00022927"/>
    </source>
</evidence>
<keyword evidence="4" id="KW-0813">Transport</keyword>
<dbReference type="GO" id="GO:0007030">
    <property type="term" value="P:Golgi organization"/>
    <property type="evidence" value="ECO:0007669"/>
    <property type="project" value="InterPro"/>
</dbReference>
<dbReference type="AlphaFoldDB" id="A0A8H5GTX2"/>
<reference evidence="13 14" key="1">
    <citation type="journal article" date="2020" name="ISME J.">
        <title>Uncovering the hidden diversity of litter-decomposition mechanisms in mushroom-forming fungi.</title>
        <authorList>
            <person name="Floudas D."/>
            <person name="Bentzer J."/>
            <person name="Ahren D."/>
            <person name="Johansson T."/>
            <person name="Persson P."/>
            <person name="Tunlid A."/>
        </authorList>
    </citation>
    <scope>NUCLEOTIDE SEQUENCE [LARGE SCALE GENOMIC DNA]</scope>
    <source>
        <strain evidence="13 14">CBS 291.85</strain>
    </source>
</reference>
<dbReference type="GO" id="GO:0015031">
    <property type="term" value="P:protein transport"/>
    <property type="evidence" value="ECO:0007669"/>
    <property type="project" value="UniProtKB-KW"/>
</dbReference>
<comment type="caution">
    <text evidence="13">The sequence shown here is derived from an EMBL/GenBank/DDBJ whole genome shotgun (WGS) entry which is preliminary data.</text>
</comment>
<feature type="compositionally biased region" description="Basic and acidic residues" evidence="10">
    <location>
        <begin position="19"/>
        <end position="44"/>
    </location>
</feature>
<keyword evidence="9" id="KW-0175">Coiled coil</keyword>
<gene>
    <name evidence="13" type="ORF">D9758_001986</name>
</gene>
<dbReference type="OrthoDB" id="332281at2759"/>
<feature type="coiled-coil region" evidence="9">
    <location>
        <begin position="129"/>
        <end position="163"/>
    </location>
</feature>
<evidence type="ECO:0000256" key="9">
    <source>
        <dbReference type="SAM" id="Coils"/>
    </source>
</evidence>
<evidence type="ECO:0000256" key="7">
    <source>
        <dbReference type="ARBA" id="ARBA00023136"/>
    </source>
</evidence>
<comment type="similarity">
    <text evidence="2">Belongs to the COG2 family.</text>
</comment>
<feature type="domain" description="Conserved oligomeric Golgi complex subunit 2 N-terminal" evidence="11">
    <location>
        <begin position="60"/>
        <end position="125"/>
    </location>
</feature>
<evidence type="ECO:0000256" key="1">
    <source>
        <dbReference type="ARBA" id="ARBA00004395"/>
    </source>
</evidence>
<dbReference type="Pfam" id="PF12022">
    <property type="entry name" value="COG2_C"/>
    <property type="match status" value="1"/>
</dbReference>
<feature type="region of interest" description="Disordered" evidence="10">
    <location>
        <begin position="624"/>
        <end position="662"/>
    </location>
</feature>
<feature type="compositionally biased region" description="Polar residues" evidence="10">
    <location>
        <begin position="1"/>
        <end position="14"/>
    </location>
</feature>
<dbReference type="GO" id="GO:0006891">
    <property type="term" value="P:intra-Golgi vesicle-mediated transport"/>
    <property type="evidence" value="ECO:0007669"/>
    <property type="project" value="TreeGrafter"/>
</dbReference>
<keyword evidence="7" id="KW-0472">Membrane</keyword>
<dbReference type="Pfam" id="PF06148">
    <property type="entry name" value="COG2_N"/>
    <property type="match status" value="1"/>
</dbReference>
<dbReference type="PANTHER" id="PTHR12961">
    <property type="entry name" value="CONSERVED OLIGOMERIC GOLGI COMPLEX COMPONENT 2"/>
    <property type="match status" value="1"/>
</dbReference>
<keyword evidence="6" id="KW-0333">Golgi apparatus</keyword>
<keyword evidence="14" id="KW-1185">Reference proteome</keyword>
<evidence type="ECO:0000259" key="11">
    <source>
        <dbReference type="Pfam" id="PF06148"/>
    </source>
</evidence>
<dbReference type="PANTHER" id="PTHR12961:SF0">
    <property type="entry name" value="CONSERVED OLIGOMERIC GOLGI COMPLEX SUBUNIT 2"/>
    <property type="match status" value="1"/>
</dbReference>
<protein>
    <recommendedName>
        <fullName evidence="3">Conserved oligomeric Golgi complex subunit 2</fullName>
    </recommendedName>
    <alternativeName>
        <fullName evidence="8">Component of oligomeric Golgi complex 2</fullName>
    </alternativeName>
</protein>
<proteinExistence type="inferred from homology"/>
<dbReference type="EMBL" id="JAACJM010000010">
    <property type="protein sequence ID" value="KAF5370825.1"/>
    <property type="molecule type" value="Genomic_DNA"/>
</dbReference>
<accession>A0A8H5GTX2</accession>
<dbReference type="InterPro" id="IPR024602">
    <property type="entry name" value="COG_su2_N"/>
</dbReference>